<dbReference type="Pfam" id="PF07883">
    <property type="entry name" value="Cupin_2"/>
    <property type="match status" value="1"/>
</dbReference>
<dbReference type="AlphaFoldDB" id="A0A0C6P207"/>
<dbReference type="InterPro" id="IPR013096">
    <property type="entry name" value="Cupin_2"/>
</dbReference>
<protein>
    <submittedName>
        <fullName evidence="4">Putative dioxygenase</fullName>
    </submittedName>
</protein>
<keyword evidence="2" id="KW-0560">Oxidoreductase</keyword>
<evidence type="ECO:0000313" key="5">
    <source>
        <dbReference type="Proteomes" id="UP000007564"/>
    </source>
</evidence>
<dbReference type="PANTHER" id="PTHR41517:SF1">
    <property type="entry name" value="CUPIN"/>
    <property type="match status" value="1"/>
</dbReference>
<dbReference type="OrthoDB" id="285029at2"/>
<dbReference type="InterPro" id="IPR011051">
    <property type="entry name" value="RmlC_Cupin_sf"/>
</dbReference>
<reference evidence="4 5" key="1">
    <citation type="journal article" date="2012" name="BMC Genomics">
        <title>Comparative genomics of the classical Bordetella subspecies: the evolution and exchange of virulence-associated diversity amongst closely related pathogens.</title>
        <authorList>
            <person name="Park J."/>
            <person name="Zhang Y."/>
            <person name="Buboltz A.M."/>
            <person name="Zhang X."/>
            <person name="Schuster S.C."/>
            <person name="Ahuja U."/>
            <person name="Liu M."/>
            <person name="Miller J.F."/>
            <person name="Sebaihia M."/>
            <person name="Bentley S.D."/>
            <person name="Parkhill J."/>
            <person name="Harvill E.T."/>
        </authorList>
    </citation>
    <scope>NUCLEOTIDE SEQUENCE [LARGE SCALE GENOMIC DNA]</scope>
    <source>
        <strain evidence="4 5">253</strain>
    </source>
</reference>
<sequence length="372" mass="41095">MEHKETTLDNKIKLVDVSGRPAREQTFWPTVVLPRAAIESEIERLASIPAPADGLRAASVDHPSNTGPIPAYAPGIDVQIVVLKPGEQTEPMLRNSSCVDMCIRGKGQVTTGAKTFQAERFDVWNTPSMTPVVYRNDGSDLFVRLCYSNAPLLERLDVHYVGQVANATRPGSQDAALAASQRRARDAATPIPIGEDGAQMLGYEWLVDIDTVDSRMLHWPWKDVSPHLETVYGMDLAYTGRHLYVLYNPATERRIGTSHSFFATIAKLPPGKVDQPHRHTSAAINYIMWGNGKSVVNGEKIQWQEGDLHFSAPGWSVHNHASRDQGFVALTIQDHPLHIAMESLLWQETLKSPILKLGSEQGIQTNLSRVAA</sequence>
<evidence type="ECO:0000256" key="2">
    <source>
        <dbReference type="ARBA" id="ARBA00023002"/>
    </source>
</evidence>
<dbReference type="SUPFAM" id="SSF51182">
    <property type="entry name" value="RmlC-like cupins"/>
    <property type="match status" value="1"/>
</dbReference>
<evidence type="ECO:0000313" key="4">
    <source>
        <dbReference type="EMBL" id="CCJ53784.1"/>
    </source>
</evidence>
<dbReference type="EMBL" id="HE965806">
    <property type="protein sequence ID" value="CCJ53784.1"/>
    <property type="molecule type" value="Genomic_DNA"/>
</dbReference>
<keyword evidence="1 4" id="KW-0223">Dioxygenase</keyword>
<evidence type="ECO:0000256" key="1">
    <source>
        <dbReference type="ARBA" id="ARBA00022964"/>
    </source>
</evidence>
<dbReference type="PANTHER" id="PTHR41517">
    <property type="entry name" value="1,2-DIOXYGENASE PROTEIN-RELATED"/>
    <property type="match status" value="1"/>
</dbReference>
<dbReference type="InterPro" id="IPR014710">
    <property type="entry name" value="RmlC-like_jellyroll"/>
</dbReference>
<evidence type="ECO:0000259" key="3">
    <source>
        <dbReference type="Pfam" id="PF07883"/>
    </source>
</evidence>
<dbReference type="Proteomes" id="UP000007564">
    <property type="component" value="Chromosome"/>
</dbReference>
<organism evidence="4 5">
    <name type="scientific">Bordetella bronchiseptica 253</name>
    <dbReference type="NCBI Taxonomy" id="568707"/>
    <lineage>
        <taxon>Bacteria</taxon>
        <taxon>Pseudomonadati</taxon>
        <taxon>Pseudomonadota</taxon>
        <taxon>Betaproteobacteria</taxon>
        <taxon>Burkholderiales</taxon>
        <taxon>Alcaligenaceae</taxon>
        <taxon>Bordetella</taxon>
    </lineage>
</organism>
<dbReference type="Gene3D" id="2.60.120.10">
    <property type="entry name" value="Jelly Rolls"/>
    <property type="match status" value="2"/>
</dbReference>
<dbReference type="KEGG" id="bbh:BN112_1867"/>
<dbReference type="InterPro" id="IPR047183">
    <property type="entry name" value="GDO-like"/>
</dbReference>
<proteinExistence type="predicted"/>
<dbReference type="GO" id="GO:0051213">
    <property type="term" value="F:dioxygenase activity"/>
    <property type="evidence" value="ECO:0007669"/>
    <property type="project" value="UniProtKB-KW"/>
</dbReference>
<gene>
    <name evidence="4" type="ORF">BN112_1867</name>
</gene>
<accession>A0A0C6P207</accession>
<name>A0A0C6P207_BORBO</name>
<dbReference type="HOGENOM" id="CLU_739388_0_0_4"/>
<dbReference type="RefSeq" id="WP_003820013.1">
    <property type="nucleotide sequence ID" value="NC_019382.1"/>
</dbReference>
<dbReference type="GeneID" id="56479729"/>
<feature type="domain" description="Cupin type-2" evidence="3">
    <location>
        <begin position="266"/>
        <end position="324"/>
    </location>
</feature>